<comment type="caution">
    <text evidence="1">The sequence shown here is derived from an EMBL/GenBank/DDBJ whole genome shotgun (WGS) entry which is preliminary data.</text>
</comment>
<dbReference type="EMBL" id="QSUB01000009">
    <property type="protein sequence ID" value="RGN02352.1"/>
    <property type="molecule type" value="Genomic_DNA"/>
</dbReference>
<accession>A0A3E5A2K0</accession>
<evidence type="ECO:0000313" key="2">
    <source>
        <dbReference type="Proteomes" id="UP000261222"/>
    </source>
</evidence>
<protein>
    <submittedName>
        <fullName evidence="1">Uncharacterized protein</fullName>
    </submittedName>
</protein>
<sequence>MRGGKKMNEFYEAVSNLFEELRCDSGEREYTVQPEEWKEAEKNLKQIQKKLPLHLEKIPEREQNFWNKYLDQLEHFHYEEEQRAYCQGMMDVVEFLINIGAIKKSTNVKRMIEKYAR</sequence>
<dbReference type="AlphaFoldDB" id="A0A3E5A2K0"/>
<gene>
    <name evidence="1" type="ORF">DXB81_16235</name>
</gene>
<dbReference type="Proteomes" id="UP000261222">
    <property type="component" value="Unassembled WGS sequence"/>
</dbReference>
<evidence type="ECO:0000313" key="1">
    <source>
        <dbReference type="EMBL" id="RGN02352.1"/>
    </source>
</evidence>
<proteinExistence type="predicted"/>
<reference evidence="1 2" key="1">
    <citation type="submission" date="2018-08" db="EMBL/GenBank/DDBJ databases">
        <title>A genome reference for cultivated species of the human gut microbiota.</title>
        <authorList>
            <person name="Zou Y."/>
            <person name="Xue W."/>
            <person name="Luo G."/>
        </authorList>
    </citation>
    <scope>NUCLEOTIDE SEQUENCE [LARGE SCALE GENOMIC DNA]</scope>
    <source>
        <strain evidence="1 2">OM06-11AA</strain>
    </source>
</reference>
<name>A0A3E5A2K0_9FIRM</name>
<organism evidence="1 2">
    <name type="scientific">Blautia obeum</name>
    <dbReference type="NCBI Taxonomy" id="40520"/>
    <lineage>
        <taxon>Bacteria</taxon>
        <taxon>Bacillati</taxon>
        <taxon>Bacillota</taxon>
        <taxon>Clostridia</taxon>
        <taxon>Lachnospirales</taxon>
        <taxon>Lachnospiraceae</taxon>
        <taxon>Blautia</taxon>
    </lineage>
</organism>